<comment type="cofactor">
    <cofactor evidence="1">
        <name>Fe cation</name>
        <dbReference type="ChEBI" id="CHEBI:24875"/>
    </cofactor>
</comment>
<dbReference type="OrthoDB" id="2328924at2759"/>
<dbReference type="PANTHER" id="PTHR20883:SF14">
    <property type="entry name" value="PHYTANOYL-COA DIOXYGENASE"/>
    <property type="match status" value="1"/>
</dbReference>
<organism evidence="2 3">
    <name type="scientific">Dreissena polymorpha</name>
    <name type="common">Zebra mussel</name>
    <name type="synonym">Mytilus polymorpha</name>
    <dbReference type="NCBI Taxonomy" id="45954"/>
    <lineage>
        <taxon>Eukaryota</taxon>
        <taxon>Metazoa</taxon>
        <taxon>Spiralia</taxon>
        <taxon>Lophotrochozoa</taxon>
        <taxon>Mollusca</taxon>
        <taxon>Bivalvia</taxon>
        <taxon>Autobranchia</taxon>
        <taxon>Heteroconchia</taxon>
        <taxon>Euheterodonta</taxon>
        <taxon>Imparidentia</taxon>
        <taxon>Neoheterodontei</taxon>
        <taxon>Myida</taxon>
        <taxon>Dreissenoidea</taxon>
        <taxon>Dreissenidae</taxon>
        <taxon>Dreissena</taxon>
    </lineage>
</organism>
<dbReference type="PANTHER" id="PTHR20883">
    <property type="entry name" value="PHYTANOYL-COA DIOXYGENASE DOMAIN CONTAINING 1"/>
    <property type="match status" value="1"/>
</dbReference>
<dbReference type="AlphaFoldDB" id="A0A9D4MYI4"/>
<name>A0A9D4MYI4_DREPO</name>
<evidence type="ECO:0000313" key="2">
    <source>
        <dbReference type="EMBL" id="KAH3884094.1"/>
    </source>
</evidence>
<reference evidence="2" key="2">
    <citation type="submission" date="2020-11" db="EMBL/GenBank/DDBJ databases">
        <authorList>
            <person name="McCartney M.A."/>
            <person name="Auch B."/>
            <person name="Kono T."/>
            <person name="Mallez S."/>
            <person name="Becker A."/>
            <person name="Gohl D.M."/>
            <person name="Silverstein K.A.T."/>
            <person name="Koren S."/>
            <person name="Bechman K.B."/>
            <person name="Herman A."/>
            <person name="Abrahante J.E."/>
            <person name="Garbe J."/>
        </authorList>
    </citation>
    <scope>NUCLEOTIDE SEQUENCE</scope>
    <source>
        <strain evidence="2">Duluth1</strain>
        <tissue evidence="2">Whole animal</tissue>
    </source>
</reference>
<dbReference type="Gene3D" id="2.60.120.620">
    <property type="entry name" value="q2cbj1_9rhob like domain"/>
    <property type="match status" value="1"/>
</dbReference>
<dbReference type="InterPro" id="IPR008775">
    <property type="entry name" value="Phytyl_CoA_dOase-like"/>
</dbReference>
<dbReference type="EMBL" id="JAIWYP010000001">
    <property type="protein sequence ID" value="KAH3884094.1"/>
    <property type="molecule type" value="Genomic_DNA"/>
</dbReference>
<keyword evidence="3" id="KW-1185">Reference proteome</keyword>
<gene>
    <name evidence="2" type="ORF">DPMN_008067</name>
</gene>
<reference evidence="2" key="1">
    <citation type="journal article" date="2019" name="bioRxiv">
        <title>The Genome of the Zebra Mussel, Dreissena polymorpha: A Resource for Invasive Species Research.</title>
        <authorList>
            <person name="McCartney M.A."/>
            <person name="Auch B."/>
            <person name="Kono T."/>
            <person name="Mallez S."/>
            <person name="Zhang Y."/>
            <person name="Obille A."/>
            <person name="Becker A."/>
            <person name="Abrahante J.E."/>
            <person name="Garbe J."/>
            <person name="Badalamenti J.P."/>
            <person name="Herman A."/>
            <person name="Mangelson H."/>
            <person name="Liachko I."/>
            <person name="Sullivan S."/>
            <person name="Sone E.D."/>
            <person name="Koren S."/>
            <person name="Silverstein K.A.T."/>
            <person name="Beckman K.B."/>
            <person name="Gohl D.M."/>
        </authorList>
    </citation>
    <scope>NUCLEOTIDE SEQUENCE</scope>
    <source>
        <strain evidence="2">Duluth1</strain>
        <tissue evidence="2">Whole animal</tissue>
    </source>
</reference>
<accession>A0A9D4MYI4</accession>
<sequence length="367" mass="42149">MADVELSSDEYPGFTGVECPEPFITMPPQPKVQKPGQLTPEKVQEYFNQGFTVADGFFTPEKIEPCKQSYSRLIGEIAQKLYDAGKIKNLYEGYNMSDRLIKLEQEWPGAVVMLLKLGQLTPEFAALYQHERLLNAIEQLVGPEIGASPVWNTRPKTPNHAETEVPWHQDSAYFDKDSYRMLIATAWIAFVDITRDNGCMQFVRGGHRKGMVCVHECCDNFYLMIKDEELQNRLGANPDTDFISCPVKAGGIVFFNNMTPHRSLPNRSDHIRFAMDLRYQDANKPWGFYGMSKGILLRSPSHPGHVPDWDFYCNQNRYSEIEKRSGDLSDGLNTFLTGPHMEMWKIVKASRHTEQYFKEKREKEAQK</sequence>
<evidence type="ECO:0000313" key="3">
    <source>
        <dbReference type="Proteomes" id="UP000828390"/>
    </source>
</evidence>
<evidence type="ECO:0008006" key="4">
    <source>
        <dbReference type="Google" id="ProtNLM"/>
    </source>
</evidence>
<dbReference type="SUPFAM" id="SSF51197">
    <property type="entry name" value="Clavaminate synthase-like"/>
    <property type="match status" value="1"/>
</dbReference>
<protein>
    <recommendedName>
        <fullName evidence="4">Phytanoyl-CoA dioxygenase family protein</fullName>
    </recommendedName>
</protein>
<dbReference type="Proteomes" id="UP000828390">
    <property type="component" value="Unassembled WGS sequence"/>
</dbReference>
<proteinExistence type="predicted"/>
<evidence type="ECO:0000256" key="1">
    <source>
        <dbReference type="ARBA" id="ARBA00001962"/>
    </source>
</evidence>
<comment type="caution">
    <text evidence="2">The sequence shown here is derived from an EMBL/GenBank/DDBJ whole genome shotgun (WGS) entry which is preliminary data.</text>
</comment>
<dbReference type="Pfam" id="PF05721">
    <property type="entry name" value="PhyH"/>
    <property type="match status" value="1"/>
</dbReference>